<accession>A0A069PK84</accession>
<dbReference type="InterPro" id="IPR016169">
    <property type="entry name" value="FAD-bd_PCMH_sub2"/>
</dbReference>
<dbReference type="GO" id="GO:0003824">
    <property type="term" value="F:catalytic activity"/>
    <property type="evidence" value="ECO:0007669"/>
    <property type="project" value="InterPro"/>
</dbReference>
<dbReference type="EMBL" id="JFHC01000032">
    <property type="protein sequence ID" value="KDR41015.1"/>
    <property type="molecule type" value="Genomic_DNA"/>
</dbReference>
<dbReference type="FunFam" id="1.10.45.10:FF:000001">
    <property type="entry name" value="D-lactate dehydrogenase mitochondrial"/>
    <property type="match status" value="1"/>
</dbReference>
<dbReference type="PANTHER" id="PTHR43716:SF2">
    <property type="entry name" value="BLL6224 PROTEIN"/>
    <property type="match status" value="1"/>
</dbReference>
<dbReference type="InterPro" id="IPR006094">
    <property type="entry name" value="Oxid_FAD_bind_N"/>
</dbReference>
<dbReference type="Proteomes" id="UP000027466">
    <property type="component" value="Unassembled WGS sequence"/>
</dbReference>
<dbReference type="GO" id="GO:0022904">
    <property type="term" value="P:respiratory electron transport chain"/>
    <property type="evidence" value="ECO:0007669"/>
    <property type="project" value="TreeGrafter"/>
</dbReference>
<dbReference type="Gene3D" id="3.30.465.10">
    <property type="match status" value="1"/>
</dbReference>
<comment type="similarity">
    <text evidence="2">Belongs to the FAD-binding oxidoreductase/transferase type 4 family.</text>
</comment>
<dbReference type="SUPFAM" id="SSF55103">
    <property type="entry name" value="FAD-linked oxidases, C-terminal domain"/>
    <property type="match status" value="1"/>
</dbReference>
<evidence type="ECO:0000313" key="8">
    <source>
        <dbReference type="Proteomes" id="UP000027466"/>
    </source>
</evidence>
<comment type="caution">
    <text evidence="7">The sequence shown here is derived from an EMBL/GenBank/DDBJ whole genome shotgun (WGS) entry which is preliminary data.</text>
</comment>
<organism evidence="7 8">
    <name type="scientific">Caballeronia glathei</name>
    <dbReference type="NCBI Taxonomy" id="60547"/>
    <lineage>
        <taxon>Bacteria</taxon>
        <taxon>Pseudomonadati</taxon>
        <taxon>Pseudomonadota</taxon>
        <taxon>Betaproteobacteria</taxon>
        <taxon>Burkholderiales</taxon>
        <taxon>Burkholderiaceae</taxon>
        <taxon>Caballeronia</taxon>
    </lineage>
</organism>
<dbReference type="Pfam" id="PF02913">
    <property type="entry name" value="FAD-oxidase_C"/>
    <property type="match status" value="1"/>
</dbReference>
<feature type="domain" description="FAD-binding PCMH-type" evidence="6">
    <location>
        <begin position="44"/>
        <end position="225"/>
    </location>
</feature>
<evidence type="ECO:0000313" key="7">
    <source>
        <dbReference type="EMBL" id="KDR41015.1"/>
    </source>
</evidence>
<dbReference type="PANTHER" id="PTHR43716">
    <property type="entry name" value="D-2-HYDROXYGLUTARATE DEHYDROGENASE, MITOCHONDRIAL"/>
    <property type="match status" value="1"/>
</dbReference>
<evidence type="ECO:0000256" key="4">
    <source>
        <dbReference type="ARBA" id="ARBA00022827"/>
    </source>
</evidence>
<keyword evidence="3" id="KW-0285">Flavoprotein</keyword>
<dbReference type="Gene3D" id="3.30.43.10">
    <property type="entry name" value="Uridine Diphospho-n-acetylenolpyruvylglucosamine Reductase, domain 2"/>
    <property type="match status" value="1"/>
</dbReference>
<feature type="region of interest" description="Disordered" evidence="5">
    <location>
        <begin position="469"/>
        <end position="500"/>
    </location>
</feature>
<dbReference type="InterPro" id="IPR016171">
    <property type="entry name" value="Vanillyl_alc_oxidase_C-sub2"/>
</dbReference>
<reference evidence="7 8" key="1">
    <citation type="submission" date="2014-03" db="EMBL/GenBank/DDBJ databases">
        <title>Draft Genome Sequences of Four Burkholderia Strains.</title>
        <authorList>
            <person name="Liu X.Y."/>
            <person name="Li C.X."/>
            <person name="Xu J.H."/>
        </authorList>
    </citation>
    <scope>NUCLEOTIDE SEQUENCE [LARGE SCALE GENOMIC DNA]</scope>
    <source>
        <strain evidence="7 8">DSM 50014</strain>
    </source>
</reference>
<dbReference type="Gene3D" id="1.10.45.10">
    <property type="entry name" value="Vanillyl-alcohol Oxidase, Chain A, domain 4"/>
    <property type="match status" value="1"/>
</dbReference>
<evidence type="ECO:0000256" key="2">
    <source>
        <dbReference type="ARBA" id="ARBA00008000"/>
    </source>
</evidence>
<dbReference type="InterPro" id="IPR016167">
    <property type="entry name" value="FAD-bd_PCMH_sub1"/>
</dbReference>
<dbReference type="SUPFAM" id="SSF56176">
    <property type="entry name" value="FAD-binding/transporter-associated domain-like"/>
    <property type="match status" value="1"/>
</dbReference>
<evidence type="ECO:0000256" key="5">
    <source>
        <dbReference type="SAM" id="MobiDB-lite"/>
    </source>
</evidence>
<dbReference type="Gene3D" id="3.30.70.2190">
    <property type="match status" value="1"/>
</dbReference>
<dbReference type="GO" id="GO:0071949">
    <property type="term" value="F:FAD binding"/>
    <property type="evidence" value="ECO:0007669"/>
    <property type="project" value="InterPro"/>
</dbReference>
<dbReference type="InterPro" id="IPR016166">
    <property type="entry name" value="FAD-bd_PCMH"/>
</dbReference>
<dbReference type="InterPro" id="IPR051264">
    <property type="entry name" value="FAD-oxidored/transferase_4"/>
</dbReference>
<evidence type="ECO:0000256" key="1">
    <source>
        <dbReference type="ARBA" id="ARBA00001974"/>
    </source>
</evidence>
<gene>
    <name evidence="7" type="ORF">BG61_21025</name>
</gene>
<dbReference type="RefSeq" id="WP_081868132.1">
    <property type="nucleotide sequence ID" value="NZ_CADFFX010000028.1"/>
</dbReference>
<dbReference type="InterPro" id="IPR036318">
    <property type="entry name" value="FAD-bd_PCMH-like_sf"/>
</dbReference>
<dbReference type="InterPro" id="IPR016164">
    <property type="entry name" value="FAD-linked_Oxase-like_C"/>
</dbReference>
<comment type="cofactor">
    <cofactor evidence="1">
        <name>FAD</name>
        <dbReference type="ChEBI" id="CHEBI:57692"/>
    </cofactor>
</comment>
<evidence type="ECO:0000259" key="6">
    <source>
        <dbReference type="PROSITE" id="PS51387"/>
    </source>
</evidence>
<dbReference type="Gene3D" id="3.30.70.2740">
    <property type="match status" value="1"/>
</dbReference>
<keyword evidence="8" id="KW-1185">Reference proteome</keyword>
<dbReference type="InterPro" id="IPR004113">
    <property type="entry name" value="FAD-bd_oxidored_4_C"/>
</dbReference>
<proteinExistence type="inferred from homology"/>
<dbReference type="Pfam" id="PF01565">
    <property type="entry name" value="FAD_binding_4"/>
    <property type="match status" value="1"/>
</dbReference>
<keyword evidence="4" id="KW-0274">FAD</keyword>
<dbReference type="AlphaFoldDB" id="A0A069PK84"/>
<sequence>MTAADRPSDTRAFVAACGQALGAAHVLTDAHDTAPFLADWRRRYLGRACAVLLPADTREVAAVVRLAREYRVALVPQGGNTGLAGGATPDASGAQAVISLKRLNRIRDVDAHNNTITVEAGVVLAEIQARAQAEARLFALSLAAEGSCTIGGNLSTNAGGTGVLRYGNTRELCLGLEVVTPQGEIWDGLRALRKDNTGYDLRDLFIGAEGTLGIITAAVMKLHPAPVAKVTALAGLASPHAALDFLSMAQRHAGALLTGFELMSDFSLRLVGRHFPQMRYPFAHTHAQTVLLELSDSESEEHARALFERLMEEALEEGIVADAVVAENLSQSRAFWDLREHIPLAQAEEGLNIKQDISVPISSIGRFIEETDALIARAAPGARMVTFGHLGDGNLHYNVQSPEGVDPKRFLDEYQARINTLVYEQVHAHRGSISAEHGLGQLKVNEAMHYKSPVEVRLMQTIKAALDPDNLMNPGKVVPEARPSGLRPGTAPDHTEESAP</sequence>
<name>A0A069PK84_9BURK</name>
<protein>
    <submittedName>
        <fullName evidence="7">2-hydroxyacid dehydrogenase</fullName>
    </submittedName>
</protein>
<evidence type="ECO:0000256" key="3">
    <source>
        <dbReference type="ARBA" id="ARBA00022630"/>
    </source>
</evidence>
<dbReference type="PROSITE" id="PS51387">
    <property type="entry name" value="FAD_PCMH"/>
    <property type="match status" value="1"/>
</dbReference>
<dbReference type="STRING" id="60547.GCA_000751215_00148"/>